<comment type="cofactor">
    <cofactor evidence="1">
        <name>Co(2+)</name>
        <dbReference type="ChEBI" id="CHEBI:48828"/>
    </cofactor>
</comment>
<keyword evidence="4" id="KW-0862">Zinc</keyword>
<feature type="domain" description="Peptidase M20 dimerisation" evidence="7">
    <location>
        <begin position="557"/>
        <end position="657"/>
    </location>
</feature>
<dbReference type="Gene3D" id="3.40.630.10">
    <property type="entry name" value="Zn peptidases"/>
    <property type="match status" value="1"/>
</dbReference>
<dbReference type="InterPro" id="IPR036264">
    <property type="entry name" value="Bact_exopeptidase_dim_dom"/>
</dbReference>
<dbReference type="PANTHER" id="PTHR42937:SF1">
    <property type="entry name" value="DIAMINOPROPIONATE AMMONIA-LYASE"/>
    <property type="match status" value="1"/>
</dbReference>
<keyword evidence="5" id="KW-0170">Cobalt</keyword>
<dbReference type="Proteomes" id="UP001140510">
    <property type="component" value="Unassembled WGS sequence"/>
</dbReference>
<dbReference type="InterPro" id="IPR036052">
    <property type="entry name" value="TrpB-like_PALP_sf"/>
</dbReference>
<feature type="domain" description="Tryptophan synthase beta chain-like PALP" evidence="6">
    <location>
        <begin position="47"/>
        <end position="369"/>
    </location>
</feature>
<dbReference type="InterPro" id="IPR011650">
    <property type="entry name" value="Peptidase_M20_dimer"/>
</dbReference>
<evidence type="ECO:0000256" key="5">
    <source>
        <dbReference type="ARBA" id="ARBA00023285"/>
    </source>
</evidence>
<dbReference type="EMBL" id="JAPEVA010000045">
    <property type="protein sequence ID" value="KAJ4404196.1"/>
    <property type="molecule type" value="Genomic_DNA"/>
</dbReference>
<evidence type="ECO:0008006" key="10">
    <source>
        <dbReference type="Google" id="ProtNLM"/>
    </source>
</evidence>
<evidence type="ECO:0000256" key="4">
    <source>
        <dbReference type="ARBA" id="ARBA00022833"/>
    </source>
</evidence>
<evidence type="ECO:0000256" key="3">
    <source>
        <dbReference type="ARBA" id="ARBA00006247"/>
    </source>
</evidence>
<dbReference type="InterPro" id="IPR001926">
    <property type="entry name" value="TrpB-like_PALP"/>
</dbReference>
<dbReference type="NCBIfam" id="TIGR01910">
    <property type="entry name" value="DapE-ArgE"/>
    <property type="match status" value="1"/>
</dbReference>
<sequence length="764" mass="81567">MLQATHREAVSSMTRSRRPIYFNDKTGSIQVYADLPIVQQFHQQLPNYARTPLVPLDDVAKKLGVKQVFVKDEGNRLGLPAFKILGASWGSCRAIIARTGIPTDSPLENIAQAAQRESIVLFTASAGNHGRALAAMARILGVQARIYVPRTVNDEAIRLISSEGAKVTVSEKDYDGAMGEAWNEASKTEGGLFVQDTAFEGYEDIPKWIVEGYSTLLFETEEQLREQKLRANLVVTPVGVGSLAHAVVRHCKSSARNCAVMSVEPDTAACLYQSLVIGKPTPVLTTKTTMEGMNCGTLSSTVFKDLQRGVDASATISDYESHQAIQYLSSKSLNSGPCGGAALAALWRLAESTDRPAWLTEDAVVVILSTEGLREYDIPLDVSSDNPVELTQILTTINSSNPDLSEAVGGGETAIANYIDAWLQHRGMESHWIEAQSGRPSVVGVLRGSGSGKSLMINGHIDTVSLLTYNSGDPLSGELRNGRIYGRGCLDMKAGVAAGMAAMARIASSGSRPNGDVILAAVSDEENLSKGTEAVLSAGWRADAALVTEPTSQDIVTSHKGFIWFEIDVLGVAAHGSLPDEGVDAILLAGYLQIALLDYAKTMPSNTRMGQASLHGGRIVGGEEASSYPAKCTVTVEFRTIPSQSPASIAVDLDHLLSGISSKVPQFRYNAPRVTFSRPPSGLDNDDYFVQAFVSSVSKTLGSAPAPTGRAFWCDAGLLNQAGIPSIVYGPKGEGLHAKEEWVSASSIDDVTNVLETAIRDFCQ</sequence>
<evidence type="ECO:0000313" key="8">
    <source>
        <dbReference type="EMBL" id="KAJ4404196.1"/>
    </source>
</evidence>
<proteinExistence type="inferred from homology"/>
<evidence type="ECO:0000313" key="9">
    <source>
        <dbReference type="Proteomes" id="UP001140510"/>
    </source>
</evidence>
<reference evidence="8" key="1">
    <citation type="submission" date="2022-10" db="EMBL/GenBank/DDBJ databases">
        <title>Tapping the CABI collections for fungal endophytes: first genome assemblies for Collariella, Neodidymelliopsis, Ascochyta clinopodiicola, Didymella pomorum, Didymosphaeria variabile, Neocosmospora piperis and Neocucurbitaria cava.</title>
        <authorList>
            <person name="Hill R."/>
        </authorList>
    </citation>
    <scope>NUCLEOTIDE SEQUENCE</scope>
    <source>
        <strain evidence="8">IMI 355091</strain>
    </source>
</reference>
<dbReference type="InterPro" id="IPR002933">
    <property type="entry name" value="Peptidase_M20"/>
</dbReference>
<evidence type="ECO:0000256" key="2">
    <source>
        <dbReference type="ARBA" id="ARBA00001947"/>
    </source>
</evidence>
<keyword evidence="9" id="KW-1185">Reference proteome</keyword>
<organism evidence="8 9">
    <name type="scientific">Didymella pomorum</name>
    <dbReference type="NCBI Taxonomy" id="749634"/>
    <lineage>
        <taxon>Eukaryota</taxon>
        <taxon>Fungi</taxon>
        <taxon>Dikarya</taxon>
        <taxon>Ascomycota</taxon>
        <taxon>Pezizomycotina</taxon>
        <taxon>Dothideomycetes</taxon>
        <taxon>Pleosporomycetidae</taxon>
        <taxon>Pleosporales</taxon>
        <taxon>Pleosporineae</taxon>
        <taxon>Didymellaceae</taxon>
        <taxon>Didymella</taxon>
    </lineage>
</organism>
<dbReference type="GO" id="GO:0016787">
    <property type="term" value="F:hydrolase activity"/>
    <property type="evidence" value="ECO:0007669"/>
    <property type="project" value="InterPro"/>
</dbReference>
<comment type="similarity">
    <text evidence="3">Belongs to the peptidase M20A family.</text>
</comment>
<dbReference type="PANTHER" id="PTHR42937">
    <property type="match status" value="1"/>
</dbReference>
<dbReference type="Pfam" id="PF01546">
    <property type="entry name" value="Peptidase_M20"/>
    <property type="match status" value="1"/>
</dbReference>
<dbReference type="AlphaFoldDB" id="A0A9W8ZDM5"/>
<dbReference type="SUPFAM" id="SSF53686">
    <property type="entry name" value="Tryptophan synthase beta subunit-like PLP-dependent enzymes"/>
    <property type="match status" value="1"/>
</dbReference>
<dbReference type="Pfam" id="PF00291">
    <property type="entry name" value="PALP"/>
    <property type="match status" value="1"/>
</dbReference>
<accession>A0A9W8ZDM5</accession>
<dbReference type="Pfam" id="PF07687">
    <property type="entry name" value="M20_dimer"/>
    <property type="match status" value="1"/>
</dbReference>
<gene>
    <name evidence="8" type="ORF">N0V91_006099</name>
</gene>
<dbReference type="InterPro" id="IPR010182">
    <property type="entry name" value="ArgE/DapE"/>
</dbReference>
<evidence type="ECO:0000256" key="1">
    <source>
        <dbReference type="ARBA" id="ARBA00001941"/>
    </source>
</evidence>
<protein>
    <recommendedName>
        <fullName evidence="10">Succinyl-diaminopimelate desuccinylase</fullName>
    </recommendedName>
</protein>
<evidence type="ECO:0000259" key="7">
    <source>
        <dbReference type="Pfam" id="PF07687"/>
    </source>
</evidence>
<dbReference type="Gene3D" id="3.40.50.1100">
    <property type="match status" value="3"/>
</dbReference>
<dbReference type="OrthoDB" id="10059875at2759"/>
<comment type="caution">
    <text evidence="8">The sequence shown here is derived from an EMBL/GenBank/DDBJ whole genome shotgun (WGS) entry which is preliminary data.</text>
</comment>
<dbReference type="SUPFAM" id="SSF53187">
    <property type="entry name" value="Zn-dependent exopeptidases"/>
    <property type="match status" value="1"/>
</dbReference>
<comment type="cofactor">
    <cofactor evidence="2">
        <name>Zn(2+)</name>
        <dbReference type="ChEBI" id="CHEBI:29105"/>
    </cofactor>
</comment>
<dbReference type="Gene3D" id="3.30.70.360">
    <property type="match status" value="1"/>
</dbReference>
<evidence type="ECO:0000259" key="6">
    <source>
        <dbReference type="Pfam" id="PF00291"/>
    </source>
</evidence>
<name>A0A9W8ZDM5_9PLEO</name>
<dbReference type="SUPFAM" id="SSF55031">
    <property type="entry name" value="Bacterial exopeptidase dimerisation domain"/>
    <property type="match status" value="1"/>
</dbReference>